<dbReference type="AlphaFoldDB" id="A0A285P253"/>
<gene>
    <name evidence="3" type="ORF">SAMN06269185_2605</name>
</gene>
<sequence length="369" mass="41470">MSTIQRDPDERVQVLDDAGRIRECAEVPDIDDETLVEMYRDMRLARHLDQRAVSLQRQGRLGTYPPMSGQEGAQVGSAHALAEEDWLFPSYREHAAVTVRGMPIEQTVLYWMGSEAGAKPPEGVNVFTPAVPIATQIPHATGAAWASKLKGEDRAFLCYFGDGATSEGDFHEGLNFAGVFDVPAVFLCNNNQWAISVPRERQTASETLAQKAEAYGFEGVQVDGMDPLAVYKVTREAVEKAKDPDDGELRPTLIEAVQYRFGAHTTADDPSVYREEAEVERWKQKDPIPRLETFLRSTGRLDDEQVGAIETEVEERVADAVETAESTERPDPEEMFRHVYQNMPDRLEQQLEYLRRLRETHGDDALLED</sequence>
<feature type="domain" description="Dehydrogenase E1 component" evidence="2">
    <location>
        <begin position="40"/>
        <end position="332"/>
    </location>
</feature>
<evidence type="ECO:0000313" key="4">
    <source>
        <dbReference type="Proteomes" id="UP000219453"/>
    </source>
</evidence>
<dbReference type="Gene3D" id="3.40.50.970">
    <property type="match status" value="1"/>
</dbReference>
<dbReference type="CDD" id="cd02000">
    <property type="entry name" value="TPP_E1_PDC_ADC_BCADC"/>
    <property type="match status" value="1"/>
</dbReference>
<proteinExistence type="predicted"/>
<evidence type="ECO:0000259" key="2">
    <source>
        <dbReference type="Pfam" id="PF00676"/>
    </source>
</evidence>
<evidence type="ECO:0000256" key="1">
    <source>
        <dbReference type="ARBA" id="ARBA00023002"/>
    </source>
</evidence>
<dbReference type="Pfam" id="PF00676">
    <property type="entry name" value="E1_dh"/>
    <property type="match status" value="1"/>
</dbReference>
<dbReference type="Proteomes" id="UP000219453">
    <property type="component" value="Unassembled WGS sequence"/>
</dbReference>
<dbReference type="InterPro" id="IPR001017">
    <property type="entry name" value="DH_E1"/>
</dbReference>
<dbReference type="InterPro" id="IPR050771">
    <property type="entry name" value="Alpha-ketoacid_DH_E1_comp"/>
</dbReference>
<dbReference type="InterPro" id="IPR029061">
    <property type="entry name" value="THDP-binding"/>
</dbReference>
<dbReference type="OrthoDB" id="25266at2157"/>
<dbReference type="PANTHER" id="PTHR43380">
    <property type="entry name" value="2-OXOISOVALERATE DEHYDROGENASE SUBUNIT ALPHA, MITOCHONDRIAL"/>
    <property type="match status" value="1"/>
</dbReference>
<keyword evidence="3" id="KW-0670">Pyruvate</keyword>
<dbReference type="GO" id="GO:0044272">
    <property type="term" value="P:sulfur compound biosynthetic process"/>
    <property type="evidence" value="ECO:0007669"/>
    <property type="project" value="UniProtKB-ARBA"/>
</dbReference>
<dbReference type="PANTHER" id="PTHR43380:SF1">
    <property type="entry name" value="2-OXOISOVALERATE DEHYDROGENASE SUBUNIT ALPHA, MITOCHONDRIAL"/>
    <property type="match status" value="1"/>
</dbReference>
<dbReference type="GO" id="GO:0009083">
    <property type="term" value="P:branched-chain amino acid catabolic process"/>
    <property type="evidence" value="ECO:0007669"/>
    <property type="project" value="TreeGrafter"/>
</dbReference>
<organism evidence="3 4">
    <name type="scientific">Natronoarchaeum philippinense</name>
    <dbReference type="NCBI Taxonomy" id="558529"/>
    <lineage>
        <taxon>Archaea</taxon>
        <taxon>Methanobacteriati</taxon>
        <taxon>Methanobacteriota</taxon>
        <taxon>Stenosarchaea group</taxon>
        <taxon>Halobacteria</taxon>
        <taxon>Halobacteriales</taxon>
        <taxon>Natronoarchaeaceae</taxon>
    </lineage>
</organism>
<dbReference type="NCBIfam" id="TIGR03181">
    <property type="entry name" value="PDH_E1_alph_x"/>
    <property type="match status" value="1"/>
</dbReference>
<name>A0A285P253_NATPI</name>
<protein>
    <submittedName>
        <fullName evidence="3">Pyruvate dehydrogenase E1 component alpha subunit</fullName>
    </submittedName>
</protein>
<evidence type="ECO:0000313" key="3">
    <source>
        <dbReference type="EMBL" id="SNZ15809.1"/>
    </source>
</evidence>
<dbReference type="RefSeq" id="WP_097009499.1">
    <property type="nucleotide sequence ID" value="NZ_OBEJ01000003.1"/>
</dbReference>
<dbReference type="SUPFAM" id="SSF52518">
    <property type="entry name" value="Thiamin diphosphate-binding fold (THDP-binding)"/>
    <property type="match status" value="1"/>
</dbReference>
<reference evidence="4" key="1">
    <citation type="submission" date="2017-09" db="EMBL/GenBank/DDBJ databases">
        <authorList>
            <person name="Varghese N."/>
            <person name="Submissions S."/>
        </authorList>
    </citation>
    <scope>NUCLEOTIDE SEQUENCE [LARGE SCALE GENOMIC DNA]</scope>
    <source>
        <strain evidence="4">DSM 27208</strain>
    </source>
</reference>
<keyword evidence="4" id="KW-1185">Reference proteome</keyword>
<dbReference type="InterPro" id="IPR017596">
    <property type="entry name" value="PdhA/BkdA"/>
</dbReference>
<accession>A0A285P253</accession>
<keyword evidence="1" id="KW-0560">Oxidoreductase</keyword>
<dbReference type="GO" id="GO:0016624">
    <property type="term" value="F:oxidoreductase activity, acting on the aldehyde or oxo group of donors, disulfide as acceptor"/>
    <property type="evidence" value="ECO:0007669"/>
    <property type="project" value="InterPro"/>
</dbReference>
<dbReference type="EMBL" id="OBEJ01000003">
    <property type="protein sequence ID" value="SNZ15809.1"/>
    <property type="molecule type" value="Genomic_DNA"/>
</dbReference>